<evidence type="ECO:0000256" key="6">
    <source>
        <dbReference type="ARBA" id="ARBA00023002"/>
    </source>
</evidence>
<dbReference type="OrthoDB" id="16284at2759"/>
<evidence type="ECO:0000313" key="13">
    <source>
        <dbReference type="Proteomes" id="UP000288716"/>
    </source>
</evidence>
<dbReference type="Gene3D" id="3.20.20.220">
    <property type="match status" value="1"/>
</dbReference>
<dbReference type="GO" id="GO:0005829">
    <property type="term" value="C:cytosol"/>
    <property type="evidence" value="ECO:0007669"/>
    <property type="project" value="TreeGrafter"/>
</dbReference>
<dbReference type="GO" id="GO:0071949">
    <property type="term" value="F:FAD binding"/>
    <property type="evidence" value="ECO:0007669"/>
    <property type="project" value="TreeGrafter"/>
</dbReference>
<evidence type="ECO:0000256" key="7">
    <source>
        <dbReference type="ARBA" id="ARBA00034530"/>
    </source>
</evidence>
<dbReference type="NCBIfam" id="TIGR00677">
    <property type="entry name" value="fadh2_euk"/>
    <property type="match status" value="1"/>
</dbReference>
<dbReference type="InterPro" id="IPR029041">
    <property type="entry name" value="FAD-linked_oxidoreductase-like"/>
</dbReference>
<comment type="pathway">
    <text evidence="2 9">One-carbon metabolism; tetrahydrofolate interconversion.</text>
</comment>
<dbReference type="GO" id="GO:0106313">
    <property type="term" value="F:methylenetetrahydrofolate reductase (NADPH) activity"/>
    <property type="evidence" value="ECO:0007669"/>
    <property type="project" value="UniProtKB-EC"/>
</dbReference>
<dbReference type="EC" id="1.5.1.53" evidence="7"/>
<comment type="cofactor">
    <cofactor evidence="1">
        <name>FAD</name>
        <dbReference type="ChEBI" id="CHEBI:57692"/>
    </cofactor>
</comment>
<evidence type="ECO:0000256" key="4">
    <source>
        <dbReference type="ARBA" id="ARBA00022630"/>
    </source>
</evidence>
<dbReference type="Pfam" id="PF21895">
    <property type="entry name" value="MTHFR_C"/>
    <property type="match status" value="1"/>
</dbReference>
<dbReference type="SUPFAM" id="SSF51730">
    <property type="entry name" value="FAD-linked oxidoreductase"/>
    <property type="match status" value="1"/>
</dbReference>
<dbReference type="GO" id="GO:0009086">
    <property type="term" value="P:methionine biosynthetic process"/>
    <property type="evidence" value="ECO:0007669"/>
    <property type="project" value="TreeGrafter"/>
</dbReference>
<dbReference type="UniPathway" id="UPA00193"/>
<evidence type="ECO:0000256" key="10">
    <source>
        <dbReference type="SAM" id="MobiDB-lite"/>
    </source>
</evidence>
<feature type="region of interest" description="Disordered" evidence="10">
    <location>
        <begin position="1"/>
        <end position="33"/>
    </location>
</feature>
<comment type="similarity">
    <text evidence="3">Belongs to the methylenetetrahydrofolate reductase family.</text>
</comment>
<gene>
    <name evidence="12" type="ORF">B4U80_09776</name>
</gene>
<dbReference type="Proteomes" id="UP000288716">
    <property type="component" value="Unassembled WGS sequence"/>
</dbReference>
<dbReference type="CDD" id="cd00537">
    <property type="entry name" value="MTHFR"/>
    <property type="match status" value="1"/>
</dbReference>
<evidence type="ECO:0000256" key="9">
    <source>
        <dbReference type="RuleBase" id="RU004254"/>
    </source>
</evidence>
<dbReference type="GO" id="GO:0035999">
    <property type="term" value="P:tetrahydrofolate interconversion"/>
    <property type="evidence" value="ECO:0007669"/>
    <property type="project" value="UniProtKB-UniPathway"/>
</dbReference>
<keyword evidence="6" id="KW-0560">Oxidoreductase</keyword>
<dbReference type="PANTHER" id="PTHR45754:SF3">
    <property type="entry name" value="METHYLENETETRAHYDROFOLATE REDUCTASE (NADPH)"/>
    <property type="match status" value="1"/>
</dbReference>
<comment type="catalytic activity">
    <reaction evidence="8">
        <text>(6S)-5-methyl-5,6,7,8-tetrahydrofolate + NADP(+) = (6R)-5,10-methylene-5,6,7,8-tetrahydrofolate + NADPH + H(+)</text>
        <dbReference type="Rhea" id="RHEA:19817"/>
        <dbReference type="ChEBI" id="CHEBI:15378"/>
        <dbReference type="ChEBI" id="CHEBI:15636"/>
        <dbReference type="ChEBI" id="CHEBI:18608"/>
        <dbReference type="ChEBI" id="CHEBI:57783"/>
        <dbReference type="ChEBI" id="CHEBI:58349"/>
        <dbReference type="EC" id="1.5.1.53"/>
    </reaction>
    <physiologicalReaction direction="right-to-left" evidence="8">
        <dbReference type="Rhea" id="RHEA:19819"/>
    </physiologicalReaction>
</comment>
<dbReference type="AlphaFoldDB" id="A0A443SAI7"/>
<dbReference type="EMBL" id="NCKV01004755">
    <property type="protein sequence ID" value="RWS24532.1"/>
    <property type="molecule type" value="Genomic_DNA"/>
</dbReference>
<sequence>MVRSRSSSDCSSSPNSHESSCEEYQRSDSSNSNSYNSKAVNFVRLHEKINERIDSKDIFFSLEYFPPRTPEGGVNLISRFDRMREGGPLFCDITWHPAGNPGSDTETSSITIAGVALNYCGLETMLHLTCVNMSSKELNKHLQRAKELGIRNILALRGDLPENEELVEREFEYASDLVRYIRQQYGNYFTICVAGYPTKHPEAESYEEDIRHLKEKVDAGADFIITQLFFESETYIKFEKDCRSIGIKVPIIAGIMPIQSHDSLRHIVRLSRLEVPEDILKTIEPIANNDEAIRNFGIHYATKMCREILAKNCSPGLHFYTLNREVATIEILKNLGLWKKNPQKPLPWLPVPNYKRCTEEVRPIFWSNRTKSYVFRTSQWDEFPNGRWGDSASPAFGELKDYYLFIGKNKSSVEQLRKMWGKELNSEEDIWNVFYCYLSQNANKNGIKVKKTPWNDGELNSETSLIADKLAEINLKGFLTINSQPNINGAESSDKTFGWGAPGGFVYQKAYLEFFTSRKNALVLKDILQKYPHVNYDMINSNGTENYTNSCRERPMAVTWGVFPGQEIMQPTVVDPVSFKVWKDEAFSLWKESWGKLYAEGTKSKQLINFVVENYFLVNLVDNNYPKECCLWKILDEVHSNVTANNDFMSIN</sequence>
<dbReference type="InterPro" id="IPR003171">
    <property type="entry name" value="Mehydrof_redctse-like"/>
</dbReference>
<protein>
    <recommendedName>
        <fullName evidence="7">methylenetetrahydrofolate reductase (NADPH)</fullName>
        <ecNumber evidence="7">1.5.1.53</ecNumber>
    </recommendedName>
</protein>
<dbReference type="VEuPathDB" id="VectorBase:LDEU007507"/>
<evidence type="ECO:0000256" key="3">
    <source>
        <dbReference type="ARBA" id="ARBA00006743"/>
    </source>
</evidence>
<accession>A0A443SAI7</accession>
<keyword evidence="4" id="KW-0285">Flavoprotein</keyword>
<dbReference type="InterPro" id="IPR004621">
    <property type="entry name" value="Fadh2_euk"/>
</dbReference>
<evidence type="ECO:0000259" key="11">
    <source>
        <dbReference type="Pfam" id="PF21895"/>
    </source>
</evidence>
<name>A0A443SAI7_9ACAR</name>
<keyword evidence="13" id="KW-1185">Reference proteome</keyword>
<evidence type="ECO:0000256" key="8">
    <source>
        <dbReference type="ARBA" id="ARBA00047751"/>
    </source>
</evidence>
<keyword evidence="5" id="KW-0274">FAD</keyword>
<proteinExistence type="inferred from homology"/>
<reference evidence="12 13" key="1">
    <citation type="journal article" date="2018" name="Gigascience">
        <title>Genomes of trombidid mites reveal novel predicted allergens and laterally-transferred genes associated with secondary metabolism.</title>
        <authorList>
            <person name="Dong X."/>
            <person name="Chaisiri K."/>
            <person name="Xia D."/>
            <person name="Armstrong S.D."/>
            <person name="Fang Y."/>
            <person name="Donnelly M.J."/>
            <person name="Kadowaki T."/>
            <person name="McGarry J.W."/>
            <person name="Darby A.C."/>
            <person name="Makepeace B.L."/>
        </authorList>
    </citation>
    <scope>NUCLEOTIDE SEQUENCE [LARGE SCALE GENOMIC DNA]</scope>
    <source>
        <strain evidence="12">UoL-UT</strain>
    </source>
</reference>
<evidence type="ECO:0000256" key="5">
    <source>
        <dbReference type="ARBA" id="ARBA00022827"/>
    </source>
</evidence>
<comment type="caution">
    <text evidence="12">The sequence shown here is derived from an EMBL/GenBank/DDBJ whole genome shotgun (WGS) entry which is preliminary data.</text>
</comment>
<organism evidence="12 13">
    <name type="scientific">Leptotrombidium deliense</name>
    <dbReference type="NCBI Taxonomy" id="299467"/>
    <lineage>
        <taxon>Eukaryota</taxon>
        <taxon>Metazoa</taxon>
        <taxon>Ecdysozoa</taxon>
        <taxon>Arthropoda</taxon>
        <taxon>Chelicerata</taxon>
        <taxon>Arachnida</taxon>
        <taxon>Acari</taxon>
        <taxon>Acariformes</taxon>
        <taxon>Trombidiformes</taxon>
        <taxon>Prostigmata</taxon>
        <taxon>Anystina</taxon>
        <taxon>Parasitengona</taxon>
        <taxon>Trombiculoidea</taxon>
        <taxon>Trombiculidae</taxon>
        <taxon>Leptotrombidium</taxon>
    </lineage>
</organism>
<dbReference type="STRING" id="299467.A0A443SAI7"/>
<evidence type="ECO:0000313" key="12">
    <source>
        <dbReference type="EMBL" id="RWS24532.1"/>
    </source>
</evidence>
<feature type="domain" description="MTHFR SAM-binding regulatory" evidence="11">
    <location>
        <begin position="344"/>
        <end position="640"/>
    </location>
</feature>
<evidence type="ECO:0000256" key="1">
    <source>
        <dbReference type="ARBA" id="ARBA00001974"/>
    </source>
</evidence>
<feature type="compositionally biased region" description="Low complexity" evidence="10">
    <location>
        <begin position="1"/>
        <end position="18"/>
    </location>
</feature>
<dbReference type="Pfam" id="PF02219">
    <property type="entry name" value="MTHFR"/>
    <property type="match status" value="1"/>
</dbReference>
<dbReference type="InterPro" id="IPR053806">
    <property type="entry name" value="MTHFR_C"/>
</dbReference>
<evidence type="ECO:0000256" key="2">
    <source>
        <dbReference type="ARBA" id="ARBA00004777"/>
    </source>
</evidence>
<dbReference type="PANTHER" id="PTHR45754">
    <property type="entry name" value="METHYLENETETRAHYDROFOLATE REDUCTASE"/>
    <property type="match status" value="1"/>
</dbReference>